<dbReference type="PROSITE" id="PS50853">
    <property type="entry name" value="FN3"/>
    <property type="match status" value="4"/>
</dbReference>
<dbReference type="PANTHER" id="PTHR13817">
    <property type="entry name" value="TITIN"/>
    <property type="match status" value="1"/>
</dbReference>
<dbReference type="SUPFAM" id="SSF48726">
    <property type="entry name" value="Immunoglobulin"/>
    <property type="match status" value="1"/>
</dbReference>
<dbReference type="InterPro" id="IPR013098">
    <property type="entry name" value="Ig_I-set"/>
</dbReference>
<dbReference type="FunFam" id="2.60.40.10:FF:000056">
    <property type="entry name" value="twitchin isoform X4"/>
    <property type="match status" value="3"/>
</dbReference>
<feature type="domain" description="Fibronectin type-III" evidence="4">
    <location>
        <begin position="397"/>
        <end position="492"/>
    </location>
</feature>
<evidence type="ECO:0000256" key="2">
    <source>
        <dbReference type="SAM" id="MobiDB-lite"/>
    </source>
</evidence>
<dbReference type="InterPro" id="IPR003598">
    <property type="entry name" value="Ig_sub2"/>
</dbReference>
<organism evidence="5">
    <name type="scientific">Ixodes ricinus</name>
    <name type="common">Common tick</name>
    <name type="synonym">Acarus ricinus</name>
    <dbReference type="NCBI Taxonomy" id="34613"/>
    <lineage>
        <taxon>Eukaryota</taxon>
        <taxon>Metazoa</taxon>
        <taxon>Ecdysozoa</taxon>
        <taxon>Arthropoda</taxon>
        <taxon>Chelicerata</taxon>
        <taxon>Arachnida</taxon>
        <taxon>Acari</taxon>
        <taxon>Parasitiformes</taxon>
        <taxon>Ixodida</taxon>
        <taxon>Ixodoidea</taxon>
        <taxon>Ixodidae</taxon>
        <taxon>Ixodinae</taxon>
        <taxon>Ixodes</taxon>
    </lineage>
</organism>
<dbReference type="SUPFAM" id="SSF49265">
    <property type="entry name" value="Fibronectin type III"/>
    <property type="match status" value="2"/>
</dbReference>
<dbReference type="InterPro" id="IPR036179">
    <property type="entry name" value="Ig-like_dom_sf"/>
</dbReference>
<dbReference type="SMART" id="SM00408">
    <property type="entry name" value="IGc2"/>
    <property type="match status" value="1"/>
</dbReference>
<dbReference type="AlphaFoldDB" id="A0A131XN26"/>
<evidence type="ECO:0000259" key="4">
    <source>
        <dbReference type="PROSITE" id="PS50853"/>
    </source>
</evidence>
<dbReference type="FunFam" id="2.60.40.10:FF:000051">
    <property type="entry name" value="Uncharacterized protein, isoform J"/>
    <property type="match status" value="1"/>
</dbReference>
<feature type="non-terminal residue" evidence="5">
    <location>
        <position position="1"/>
    </location>
</feature>
<dbReference type="InterPro" id="IPR007110">
    <property type="entry name" value="Ig-like_dom"/>
</dbReference>
<feature type="domain" description="Fibronectin type-III" evidence="4">
    <location>
        <begin position="296"/>
        <end position="391"/>
    </location>
</feature>
<dbReference type="CDD" id="cd00063">
    <property type="entry name" value="FN3"/>
    <property type="match status" value="4"/>
</dbReference>
<name>A0A131XN26_IXORI</name>
<feature type="domain" description="Ig-like" evidence="3">
    <location>
        <begin position="199"/>
        <end position="286"/>
    </location>
</feature>
<proteinExistence type="evidence at transcript level"/>
<dbReference type="FunFam" id="2.60.40.10:FF:002083">
    <property type="entry name" value="Protein CBR-UNC-22"/>
    <property type="match status" value="1"/>
</dbReference>
<dbReference type="PRINTS" id="PR00014">
    <property type="entry name" value="FNTYPEIII"/>
</dbReference>
<dbReference type="GO" id="GO:0031430">
    <property type="term" value="C:M band"/>
    <property type="evidence" value="ECO:0007669"/>
    <property type="project" value="TreeGrafter"/>
</dbReference>
<reference evidence="5" key="1">
    <citation type="submission" date="2016-02" db="EMBL/GenBank/DDBJ databases">
        <title>RNAseq analyses of the midgut from blood- or serum-fed Ixodes ricinus ticks.</title>
        <authorList>
            <person name="Perner J."/>
            <person name="Provaznik J."/>
            <person name="Schrenkova J."/>
            <person name="Urbanova V."/>
            <person name="Ribeiro J.M."/>
            <person name="Kopacek P."/>
        </authorList>
    </citation>
    <scope>NUCLEOTIDE SEQUENCE</scope>
    <source>
        <tissue evidence="5">Gut</tissue>
    </source>
</reference>
<dbReference type="SMART" id="SM00409">
    <property type="entry name" value="IG"/>
    <property type="match status" value="1"/>
</dbReference>
<evidence type="ECO:0000259" key="3">
    <source>
        <dbReference type="PROSITE" id="PS50835"/>
    </source>
</evidence>
<dbReference type="PROSITE" id="PS50835">
    <property type="entry name" value="IG_LIKE"/>
    <property type="match status" value="1"/>
</dbReference>
<dbReference type="Pfam" id="PF00041">
    <property type="entry name" value="fn3"/>
    <property type="match status" value="4"/>
</dbReference>
<protein>
    <submittedName>
        <fullName evidence="5">Putative titin</fullName>
    </submittedName>
</protein>
<feature type="region of interest" description="Disordered" evidence="2">
    <location>
        <begin position="79"/>
        <end position="108"/>
    </location>
</feature>
<evidence type="ECO:0000313" key="5">
    <source>
        <dbReference type="EMBL" id="JAP68844.1"/>
    </source>
</evidence>
<dbReference type="InterPro" id="IPR050964">
    <property type="entry name" value="Striated_Muscle_Regulatory"/>
</dbReference>
<dbReference type="Pfam" id="PF07679">
    <property type="entry name" value="I-set"/>
    <property type="match status" value="1"/>
</dbReference>
<dbReference type="Gene3D" id="2.60.40.10">
    <property type="entry name" value="Immunoglobulins"/>
    <property type="match status" value="5"/>
</dbReference>
<evidence type="ECO:0000256" key="1">
    <source>
        <dbReference type="ARBA" id="ARBA00022737"/>
    </source>
</evidence>
<feature type="region of interest" description="Disordered" evidence="2">
    <location>
        <begin position="374"/>
        <end position="399"/>
    </location>
</feature>
<dbReference type="InterPro" id="IPR013783">
    <property type="entry name" value="Ig-like_fold"/>
</dbReference>
<dbReference type="InterPro" id="IPR036116">
    <property type="entry name" value="FN3_sf"/>
</dbReference>
<feature type="domain" description="Fibronectin type-III" evidence="4">
    <location>
        <begin position="1"/>
        <end position="94"/>
    </location>
</feature>
<feature type="domain" description="Fibronectin type-III" evidence="4">
    <location>
        <begin position="100"/>
        <end position="195"/>
    </location>
</feature>
<dbReference type="EMBL" id="GEFM01006952">
    <property type="protein sequence ID" value="JAP68844.1"/>
    <property type="molecule type" value="mRNA"/>
</dbReference>
<dbReference type="GO" id="GO:0045214">
    <property type="term" value="P:sarcomere organization"/>
    <property type="evidence" value="ECO:0007669"/>
    <property type="project" value="TreeGrafter"/>
</dbReference>
<sequence length="507" mass="56267">PEGPLEVKDVHKEGCKLKWNKPKDDGGSPLHHYEVEKLDKETGRWTRVGKTDKPELEVTGLTPGKEYLFRVVAVNDEGESEPLETLQGTVAKNPYDEPTKPGTPELVDWDNTSVDLKWEPPKSDGGAPIEKYIVEKKDKHGLEWEKAAEVPGDKKEAKVTGLKEKTELQFRVVAINKAGPSEPSDPTAPHVVKHRKLKPYIDRTNLDVLMVKKGKPIKLDVNIRGEPPPKVTWKLQNKVVETKDNVEVINVDYNTKLNITDSQRKDSGLYTITAENEHGKDEATVEIIVLGAPSKPGGPLKVSDVHDKGCKLQWNKPEDDGGKPIQAYVVEKMDTQTGNWVPVARVDPDKTECPVTGLIPGKQYQFRVKAVNPEGESEPLVSDKPTLAKNPYDEPGKPGTPEIADWDEKHVDLKWDAPKNDGGAPITGYVVEKKDRLGGGWEPCLETSSSKPEAKVEGLVKGQQYQFRVRAVNKAGPGEHSEPTGMHLCKERFLAPKIIRDNLQNIT</sequence>
<keyword evidence="1" id="KW-0677">Repeat</keyword>
<feature type="non-terminal residue" evidence="5">
    <location>
        <position position="507"/>
    </location>
</feature>
<dbReference type="SMART" id="SM00060">
    <property type="entry name" value="FN3"/>
    <property type="match status" value="4"/>
</dbReference>
<accession>A0A131XN26</accession>
<dbReference type="PANTHER" id="PTHR13817:SF151">
    <property type="entry name" value="TITIN"/>
    <property type="match status" value="1"/>
</dbReference>
<dbReference type="InterPro" id="IPR003961">
    <property type="entry name" value="FN3_dom"/>
</dbReference>
<dbReference type="InterPro" id="IPR003599">
    <property type="entry name" value="Ig_sub"/>
</dbReference>